<sequence length="244" mass="26234">YVREPIVSITGGGGVGATAIAFVDIPDGNLTGSVTAIFPIEPGRGYHNLDSSNIPEAKLSFNHVLGAAEQDANISLRLGGNLNKPTIVKQNTDPQYITPWVEIYDRGRANVPAADRAEAVAKVEDGSIAKIIVTKSGRGYIDPIVAVRGSPPKLAPYFTTINNVKIPRRWQCTHTRETLDGNLSACGHIHEGDDPPNSCPGETPPGPKQVTDTANDNWWTKHAVACMEHASHFDIFTGKILTNH</sequence>
<gene>
    <name evidence="2" type="ORF">METZ01_LOCUS476336</name>
</gene>
<dbReference type="AlphaFoldDB" id="A0A383BUC2"/>
<evidence type="ECO:0000313" key="2">
    <source>
        <dbReference type="EMBL" id="SVE23482.1"/>
    </source>
</evidence>
<feature type="non-terminal residue" evidence="2">
    <location>
        <position position="244"/>
    </location>
</feature>
<accession>A0A383BUC2</accession>
<reference evidence="2" key="1">
    <citation type="submission" date="2018-05" db="EMBL/GenBank/DDBJ databases">
        <authorList>
            <person name="Lanie J.A."/>
            <person name="Ng W.-L."/>
            <person name="Kazmierczak K.M."/>
            <person name="Andrzejewski T.M."/>
            <person name="Davidsen T.M."/>
            <person name="Wayne K.J."/>
            <person name="Tettelin H."/>
            <person name="Glass J.I."/>
            <person name="Rusch D."/>
            <person name="Podicherti R."/>
            <person name="Tsui H.-C.T."/>
            <person name="Winkler M.E."/>
        </authorList>
    </citation>
    <scope>NUCLEOTIDE SEQUENCE</scope>
</reference>
<dbReference type="EMBL" id="UINC01203296">
    <property type="protein sequence ID" value="SVE23482.1"/>
    <property type="molecule type" value="Genomic_DNA"/>
</dbReference>
<feature type="non-terminal residue" evidence="2">
    <location>
        <position position="1"/>
    </location>
</feature>
<protein>
    <submittedName>
        <fullName evidence="2">Uncharacterized protein</fullName>
    </submittedName>
</protein>
<organism evidence="2">
    <name type="scientific">marine metagenome</name>
    <dbReference type="NCBI Taxonomy" id="408172"/>
    <lineage>
        <taxon>unclassified sequences</taxon>
        <taxon>metagenomes</taxon>
        <taxon>ecological metagenomes</taxon>
    </lineage>
</organism>
<feature type="region of interest" description="Disordered" evidence="1">
    <location>
        <begin position="188"/>
        <end position="211"/>
    </location>
</feature>
<name>A0A383BUC2_9ZZZZ</name>
<evidence type="ECO:0000256" key="1">
    <source>
        <dbReference type="SAM" id="MobiDB-lite"/>
    </source>
</evidence>
<proteinExistence type="predicted"/>